<proteinExistence type="predicted"/>
<sequence length="77" mass="9567">MLSRALWIFRNRRYAQGHIGYPLPGVFGFFGYMFWELKELRRNQKRESEIEEEFKRRARRIIKENEEIHRQLSEANH</sequence>
<gene>
    <name evidence="2" type="ORF">EUTSA_v10021864mg</name>
</gene>
<evidence type="ECO:0000256" key="1">
    <source>
        <dbReference type="SAM" id="Phobius"/>
    </source>
</evidence>
<keyword evidence="1" id="KW-1133">Transmembrane helix</keyword>
<dbReference type="Proteomes" id="UP000030689">
    <property type="component" value="Unassembled WGS sequence"/>
</dbReference>
<feature type="transmembrane region" description="Helical" evidence="1">
    <location>
        <begin position="20"/>
        <end position="37"/>
    </location>
</feature>
<keyword evidence="3" id="KW-1185">Reference proteome</keyword>
<evidence type="ECO:0000313" key="3">
    <source>
        <dbReference type="Proteomes" id="UP000030689"/>
    </source>
</evidence>
<organism evidence="2 3">
    <name type="scientific">Eutrema salsugineum</name>
    <name type="common">Saltwater cress</name>
    <name type="synonym">Sisymbrium salsugineum</name>
    <dbReference type="NCBI Taxonomy" id="72664"/>
    <lineage>
        <taxon>Eukaryota</taxon>
        <taxon>Viridiplantae</taxon>
        <taxon>Streptophyta</taxon>
        <taxon>Embryophyta</taxon>
        <taxon>Tracheophyta</taxon>
        <taxon>Spermatophyta</taxon>
        <taxon>Magnoliopsida</taxon>
        <taxon>eudicotyledons</taxon>
        <taxon>Gunneridae</taxon>
        <taxon>Pentapetalae</taxon>
        <taxon>rosids</taxon>
        <taxon>malvids</taxon>
        <taxon>Brassicales</taxon>
        <taxon>Brassicaceae</taxon>
        <taxon>Eutremeae</taxon>
        <taxon>Eutrema</taxon>
    </lineage>
</organism>
<protein>
    <submittedName>
        <fullName evidence="2">Uncharacterized protein</fullName>
    </submittedName>
</protein>
<keyword evidence="1" id="KW-0472">Membrane</keyword>
<accession>V4LGA7</accession>
<keyword evidence="1" id="KW-0812">Transmembrane</keyword>
<dbReference type="AlphaFoldDB" id="V4LGA7"/>
<reference evidence="2 3" key="1">
    <citation type="journal article" date="2013" name="Front. Plant Sci.">
        <title>The Reference Genome of the Halophytic Plant Eutrema salsugineum.</title>
        <authorList>
            <person name="Yang R."/>
            <person name="Jarvis D.E."/>
            <person name="Chen H."/>
            <person name="Beilstein M.A."/>
            <person name="Grimwood J."/>
            <person name="Jenkins J."/>
            <person name="Shu S."/>
            <person name="Prochnik S."/>
            <person name="Xin M."/>
            <person name="Ma C."/>
            <person name="Schmutz J."/>
            <person name="Wing R.A."/>
            <person name="Mitchell-Olds T."/>
            <person name="Schumaker K.S."/>
            <person name="Wang X."/>
        </authorList>
    </citation>
    <scope>NUCLEOTIDE SEQUENCE [LARGE SCALE GENOMIC DNA]</scope>
</reference>
<dbReference type="KEGG" id="eus:EUTSA_v10021864mg"/>
<evidence type="ECO:0000313" key="2">
    <source>
        <dbReference type="EMBL" id="ESQ49520.1"/>
    </source>
</evidence>
<dbReference type="Gramene" id="ESQ49520">
    <property type="protein sequence ID" value="ESQ49520"/>
    <property type="gene ID" value="EUTSA_v10021864mg"/>
</dbReference>
<name>V4LGA7_EUTSA</name>
<dbReference type="EMBL" id="KI517408">
    <property type="protein sequence ID" value="ESQ49520.1"/>
    <property type="molecule type" value="Genomic_DNA"/>
</dbReference>